<evidence type="ECO:0000256" key="3">
    <source>
        <dbReference type="ARBA" id="ARBA00012643"/>
    </source>
</evidence>
<sequence>MKLNIAAGVIFSVLTFAAQGAERPMRILIVNDDGCQSMGSTSLQDKLTAKGFEVWLSAPASNQSGIGSAITFKPGAIFDVKKVGNKRYCFPGTPADALDFALLGLLRGTPPDLVISGVNDGPNTGMAQINSGTVSAAARAVRYGYPALAVSIGMIPDPQEMAAGWPATKKHWPDAVDYTVNRVVELAKQWHGQQSLLPAGTGLSINYPPLPASQIKGIKYIHSPQQLQPQLEYKILPDGKAQQFIAKEVLQPTTDNSDTGWLDRGYITYTVIDGNISNTAYDQQYQQRLDRNILPIPEIKNSTGDK</sequence>
<protein>
    <recommendedName>
        <fullName evidence="3">5'-nucleotidase</fullName>
        <ecNumber evidence="3">3.1.3.5</ecNumber>
    </recommendedName>
</protein>
<dbReference type="GO" id="GO:0046872">
    <property type="term" value="F:metal ion binding"/>
    <property type="evidence" value="ECO:0007669"/>
    <property type="project" value="UniProtKB-KW"/>
</dbReference>
<dbReference type="PANTHER" id="PTHR30457:SF0">
    <property type="entry name" value="PHOSPHATASE, PUTATIVE (AFU_ORTHOLOGUE AFUA_4G01070)-RELATED"/>
    <property type="match status" value="1"/>
</dbReference>
<evidence type="ECO:0000313" key="7">
    <source>
        <dbReference type="EMBL" id="NMP27933.1"/>
    </source>
</evidence>
<evidence type="ECO:0000256" key="5">
    <source>
        <dbReference type="ARBA" id="ARBA00022801"/>
    </source>
</evidence>
<dbReference type="EC" id="3.1.3.5" evidence="3"/>
<dbReference type="RefSeq" id="WP_169403644.1">
    <property type="nucleotide sequence ID" value="NZ_JAADJU010000007.1"/>
</dbReference>
<evidence type="ECO:0000256" key="4">
    <source>
        <dbReference type="ARBA" id="ARBA00022723"/>
    </source>
</evidence>
<dbReference type="NCBIfam" id="TIGR00087">
    <property type="entry name" value="surE"/>
    <property type="match status" value="1"/>
</dbReference>
<reference evidence="7 8" key="1">
    <citation type="submission" date="2020-01" db="EMBL/GenBank/DDBJ databases">
        <authorList>
            <person name="Lee S.D."/>
        </authorList>
    </citation>
    <scope>NUCLEOTIDE SEQUENCE [LARGE SCALE GENOMIC DNA]</scope>
    <source>
        <strain evidence="7 8">SAP-1</strain>
    </source>
</reference>
<dbReference type="SUPFAM" id="SSF64167">
    <property type="entry name" value="SurE-like"/>
    <property type="match status" value="1"/>
</dbReference>
<dbReference type="AlphaFoldDB" id="A0A848MKY8"/>
<keyword evidence="4" id="KW-0479">Metal-binding</keyword>
<evidence type="ECO:0000256" key="1">
    <source>
        <dbReference type="ARBA" id="ARBA00000815"/>
    </source>
</evidence>
<proteinExistence type="inferred from homology"/>
<dbReference type="PANTHER" id="PTHR30457">
    <property type="entry name" value="5'-NUCLEOTIDASE SURE"/>
    <property type="match status" value="1"/>
</dbReference>
<gene>
    <name evidence="7" type="primary">surE</name>
    <name evidence="7" type="ORF">GW590_13820</name>
</gene>
<reference evidence="7 8" key="2">
    <citation type="submission" date="2020-06" db="EMBL/GenBank/DDBJ databases">
        <title>Polyphasic characterization of a Rahnella strain isolated from tree sap.</title>
        <authorList>
            <person name="Kim I.S."/>
        </authorList>
    </citation>
    <scope>NUCLEOTIDE SEQUENCE [LARGE SCALE GENOMIC DNA]</scope>
    <source>
        <strain evidence="7 8">SAP-1</strain>
    </source>
</reference>
<dbReference type="InterPro" id="IPR030048">
    <property type="entry name" value="SurE"/>
</dbReference>
<comment type="caution">
    <text evidence="7">The sequence shown here is derived from an EMBL/GenBank/DDBJ whole genome shotgun (WGS) entry which is preliminary data.</text>
</comment>
<keyword evidence="5 7" id="KW-0378">Hydrolase</keyword>
<evidence type="ECO:0000259" key="6">
    <source>
        <dbReference type="Pfam" id="PF01975"/>
    </source>
</evidence>
<dbReference type="EMBL" id="JAADJU010000007">
    <property type="protein sequence ID" value="NMP27933.1"/>
    <property type="molecule type" value="Genomic_DNA"/>
</dbReference>
<dbReference type="Gene3D" id="3.40.1210.10">
    <property type="entry name" value="Survival protein SurE-like phosphatase/nucleotidase"/>
    <property type="match status" value="1"/>
</dbReference>
<comment type="similarity">
    <text evidence="2">Belongs to the SurE nucleotidase family.</text>
</comment>
<name>A0A848MKY8_9GAMM</name>
<comment type="catalytic activity">
    <reaction evidence="1">
        <text>a ribonucleoside 5'-phosphate + H2O = a ribonucleoside + phosphate</text>
        <dbReference type="Rhea" id="RHEA:12484"/>
        <dbReference type="ChEBI" id="CHEBI:15377"/>
        <dbReference type="ChEBI" id="CHEBI:18254"/>
        <dbReference type="ChEBI" id="CHEBI:43474"/>
        <dbReference type="ChEBI" id="CHEBI:58043"/>
        <dbReference type="EC" id="3.1.3.5"/>
    </reaction>
</comment>
<evidence type="ECO:0000313" key="8">
    <source>
        <dbReference type="Proteomes" id="UP000585363"/>
    </source>
</evidence>
<evidence type="ECO:0000256" key="2">
    <source>
        <dbReference type="ARBA" id="ARBA00011062"/>
    </source>
</evidence>
<keyword evidence="8" id="KW-1185">Reference proteome</keyword>
<organism evidence="7 8">
    <name type="scientific">Rouxiella aceris</name>
    <dbReference type="NCBI Taxonomy" id="2703884"/>
    <lineage>
        <taxon>Bacteria</taxon>
        <taxon>Pseudomonadati</taxon>
        <taxon>Pseudomonadota</taxon>
        <taxon>Gammaproteobacteria</taxon>
        <taxon>Enterobacterales</taxon>
        <taxon>Yersiniaceae</taxon>
        <taxon>Rouxiella</taxon>
    </lineage>
</organism>
<dbReference type="GO" id="GO:0008253">
    <property type="term" value="F:5'-nucleotidase activity"/>
    <property type="evidence" value="ECO:0007669"/>
    <property type="project" value="UniProtKB-EC"/>
</dbReference>
<accession>A0A848MKY8</accession>
<dbReference type="Proteomes" id="UP000585363">
    <property type="component" value="Unassembled WGS sequence"/>
</dbReference>
<dbReference type="Pfam" id="PF01975">
    <property type="entry name" value="SurE"/>
    <property type="match status" value="1"/>
</dbReference>
<feature type="domain" description="Survival protein SurE-like phosphatase/nucleotidase" evidence="6">
    <location>
        <begin position="27"/>
        <end position="222"/>
    </location>
</feature>
<dbReference type="InterPro" id="IPR002828">
    <property type="entry name" value="SurE-like_Pase/nucleotidase"/>
</dbReference>
<dbReference type="InterPro" id="IPR036523">
    <property type="entry name" value="SurE-like_sf"/>
</dbReference>